<reference evidence="1 2" key="1">
    <citation type="submission" date="2014-12" db="EMBL/GenBank/DDBJ databases">
        <title>Draft genome sequence of Paenibacillus kamchatkensis strain B-2647.</title>
        <authorList>
            <person name="Karlyshev A.V."/>
            <person name="Kudryashova E.B."/>
        </authorList>
    </citation>
    <scope>NUCLEOTIDE SEQUENCE [LARGE SCALE GENOMIC DNA]</scope>
    <source>
        <strain evidence="1 2">VKM B-2647</strain>
    </source>
</reference>
<dbReference type="EMBL" id="JXAK01000004">
    <property type="protein sequence ID" value="KIL41951.1"/>
    <property type="molecule type" value="Genomic_DNA"/>
</dbReference>
<evidence type="ECO:0000313" key="2">
    <source>
        <dbReference type="Proteomes" id="UP000031967"/>
    </source>
</evidence>
<comment type="caution">
    <text evidence="1">The sequence shown here is derived from an EMBL/GenBank/DDBJ whole genome shotgun (WGS) entry which is preliminary data.</text>
</comment>
<organism evidence="1 2">
    <name type="scientific">Gordoniibacillus kamchatkensis</name>
    <dbReference type="NCBI Taxonomy" id="1590651"/>
    <lineage>
        <taxon>Bacteria</taxon>
        <taxon>Bacillati</taxon>
        <taxon>Bacillota</taxon>
        <taxon>Bacilli</taxon>
        <taxon>Bacillales</taxon>
        <taxon>Paenibacillaceae</taxon>
        <taxon>Gordoniibacillus</taxon>
    </lineage>
</organism>
<evidence type="ECO:0000313" key="1">
    <source>
        <dbReference type="EMBL" id="KIL41951.1"/>
    </source>
</evidence>
<gene>
    <name evidence="1" type="ORF">SD70_03525</name>
</gene>
<protein>
    <submittedName>
        <fullName evidence="1">Uncharacterized protein</fullName>
    </submittedName>
</protein>
<dbReference type="Proteomes" id="UP000031967">
    <property type="component" value="Unassembled WGS sequence"/>
</dbReference>
<accession>A0ABR5ALP8</accession>
<keyword evidence="2" id="KW-1185">Reference proteome</keyword>
<proteinExistence type="predicted"/>
<name>A0ABR5ALP8_9BACL</name>
<sequence length="105" mass="11798">MVMMPNGNKLVYNRTEKTAMIHIGEWPDGYLRSFRGEEMIDGVGVASHCSRISEKTITQAIEGEINDIKAFYDKASSLDQIIEIANSQLENPESPYSEMRFPSPA</sequence>